<feature type="transmembrane region" description="Helical" evidence="1">
    <location>
        <begin position="111"/>
        <end position="129"/>
    </location>
</feature>
<dbReference type="Proteomes" id="UP001519460">
    <property type="component" value="Unassembled WGS sequence"/>
</dbReference>
<dbReference type="AlphaFoldDB" id="A0ABD0JNI7"/>
<keyword evidence="1" id="KW-1133">Transmembrane helix</keyword>
<evidence type="ECO:0000313" key="2">
    <source>
        <dbReference type="EMBL" id="KAK7476614.1"/>
    </source>
</evidence>
<gene>
    <name evidence="2" type="ORF">BaRGS_00032160</name>
</gene>
<sequence length="152" mass="17063">MSNCHLTESPWCNEELRPTDQMYTDRSETGTPGVNPKNTSVNKEFDLPVVEWLCCYTLRPRLTSEPFLTCIEATPCAASREDAGVNHGVKRQLFSSAALSSCVSCVDGIQLSAWVLLISIIITMFWNSLSSCAMQDCRLSEFWRVDDVSWLT</sequence>
<accession>A0ABD0JNI7</accession>
<comment type="caution">
    <text evidence="2">The sequence shown here is derived from an EMBL/GenBank/DDBJ whole genome shotgun (WGS) entry which is preliminary data.</text>
</comment>
<protein>
    <submittedName>
        <fullName evidence="2">Uncharacterized protein</fullName>
    </submittedName>
</protein>
<dbReference type="EMBL" id="JACVVK020000371">
    <property type="protein sequence ID" value="KAK7476614.1"/>
    <property type="molecule type" value="Genomic_DNA"/>
</dbReference>
<reference evidence="2 3" key="1">
    <citation type="journal article" date="2023" name="Sci. Data">
        <title>Genome assembly of the Korean intertidal mud-creeper Batillaria attramentaria.</title>
        <authorList>
            <person name="Patra A.K."/>
            <person name="Ho P.T."/>
            <person name="Jun S."/>
            <person name="Lee S.J."/>
            <person name="Kim Y."/>
            <person name="Won Y.J."/>
        </authorList>
    </citation>
    <scope>NUCLEOTIDE SEQUENCE [LARGE SCALE GENOMIC DNA]</scope>
    <source>
        <strain evidence="2">Wonlab-2016</strain>
    </source>
</reference>
<keyword evidence="1" id="KW-0812">Transmembrane</keyword>
<name>A0ABD0JNI7_9CAEN</name>
<keyword evidence="1" id="KW-0472">Membrane</keyword>
<organism evidence="2 3">
    <name type="scientific">Batillaria attramentaria</name>
    <dbReference type="NCBI Taxonomy" id="370345"/>
    <lineage>
        <taxon>Eukaryota</taxon>
        <taxon>Metazoa</taxon>
        <taxon>Spiralia</taxon>
        <taxon>Lophotrochozoa</taxon>
        <taxon>Mollusca</taxon>
        <taxon>Gastropoda</taxon>
        <taxon>Caenogastropoda</taxon>
        <taxon>Sorbeoconcha</taxon>
        <taxon>Cerithioidea</taxon>
        <taxon>Batillariidae</taxon>
        <taxon>Batillaria</taxon>
    </lineage>
</organism>
<evidence type="ECO:0000256" key="1">
    <source>
        <dbReference type="SAM" id="Phobius"/>
    </source>
</evidence>
<keyword evidence="3" id="KW-1185">Reference proteome</keyword>
<evidence type="ECO:0000313" key="3">
    <source>
        <dbReference type="Proteomes" id="UP001519460"/>
    </source>
</evidence>
<proteinExistence type="predicted"/>